<dbReference type="OrthoDB" id="9770040at2"/>
<feature type="transmembrane region" description="Helical" evidence="1">
    <location>
        <begin position="180"/>
        <end position="202"/>
    </location>
</feature>
<dbReference type="Proteomes" id="UP000321248">
    <property type="component" value="Unassembled WGS sequence"/>
</dbReference>
<dbReference type="EMBL" id="VRTS01000010">
    <property type="protein sequence ID" value="TXK59811.1"/>
    <property type="molecule type" value="Genomic_DNA"/>
</dbReference>
<dbReference type="Pfam" id="PF05940">
    <property type="entry name" value="NnrS"/>
    <property type="match status" value="1"/>
</dbReference>
<evidence type="ECO:0000313" key="2">
    <source>
        <dbReference type="EMBL" id="TXK59811.1"/>
    </source>
</evidence>
<feature type="transmembrane region" description="Helical" evidence="1">
    <location>
        <begin position="277"/>
        <end position="300"/>
    </location>
</feature>
<feature type="transmembrane region" description="Helical" evidence="1">
    <location>
        <begin position="312"/>
        <end position="330"/>
    </location>
</feature>
<keyword evidence="1" id="KW-0812">Transmembrane</keyword>
<keyword evidence="1" id="KW-0472">Membrane</keyword>
<feature type="transmembrane region" description="Helical" evidence="1">
    <location>
        <begin position="94"/>
        <end position="117"/>
    </location>
</feature>
<comment type="caution">
    <text evidence="2">The sequence shown here is derived from an EMBL/GenBank/DDBJ whole genome shotgun (WGS) entry which is preliminary data.</text>
</comment>
<feature type="transmembrane region" description="Helical" evidence="1">
    <location>
        <begin position="156"/>
        <end position="174"/>
    </location>
</feature>
<feature type="transmembrane region" description="Helical" evidence="1">
    <location>
        <begin position="342"/>
        <end position="365"/>
    </location>
</feature>
<sequence>MQTISTAPPWPSIPALAAAPHRMLFLAGAFNVLAAMTWWMLSLRWQLVALPTPPVPAGWAHAFIMTFQVFTPFIFGFALTVFPRWMGQPELGRWHYLPVGLGLLGGQVLVLAGLWGFPHLLHLGVVFTVVGWASGLCSLGSVLWRDGLRLWHGLSVFFALAFGWFALLLFALWLHRPDDAMLVFAAFKIAPFAFLLPVYLSVVHRMLPFFAGNVVPGYVMWRPQWVLPTMWLLVMVHVVLELMHGYAWLWLADLPLLALGSLMVWRMWPRGAMPGLLRVLFIALAWFPVAMALFVGQSLWFAWSGEFALGRAPMHALAIGFFGSMLVAMVTRVTQGHSGRLLVMPVVAWVAFWGVQLAALTRVAAELRPDFWAWQALAGGLWLAAFVPWALRSAWIYLTPRADGRPG</sequence>
<dbReference type="InterPro" id="IPR010266">
    <property type="entry name" value="NnrS"/>
</dbReference>
<feature type="transmembrane region" description="Helical" evidence="1">
    <location>
        <begin position="61"/>
        <end position="82"/>
    </location>
</feature>
<accession>A0A5C8KIQ1</accession>
<feature type="transmembrane region" description="Helical" evidence="1">
    <location>
        <begin position="123"/>
        <end position="144"/>
    </location>
</feature>
<dbReference type="RefSeq" id="WP_147892425.1">
    <property type="nucleotide sequence ID" value="NZ_VRTS01000010.1"/>
</dbReference>
<gene>
    <name evidence="2" type="ORF">FU658_12715</name>
</gene>
<feature type="transmembrane region" description="Helical" evidence="1">
    <location>
        <begin position="23"/>
        <end position="41"/>
    </location>
</feature>
<keyword evidence="3" id="KW-1185">Reference proteome</keyword>
<dbReference type="AlphaFoldDB" id="A0A5C8KIQ1"/>
<feature type="transmembrane region" description="Helical" evidence="1">
    <location>
        <begin position="371"/>
        <end position="391"/>
    </location>
</feature>
<protein>
    <submittedName>
        <fullName evidence="2">NnrS family protein</fullName>
    </submittedName>
</protein>
<feature type="transmembrane region" description="Helical" evidence="1">
    <location>
        <begin position="246"/>
        <end position="265"/>
    </location>
</feature>
<evidence type="ECO:0000256" key="1">
    <source>
        <dbReference type="SAM" id="Phobius"/>
    </source>
</evidence>
<reference evidence="2 3" key="1">
    <citation type="submission" date="2019-08" db="EMBL/GenBank/DDBJ databases">
        <authorList>
            <person name="Karlyshev A.V."/>
        </authorList>
    </citation>
    <scope>NUCLEOTIDE SEQUENCE [LARGE SCALE GENOMIC DNA]</scope>
    <source>
        <strain evidence="2 3">Alg18-2.2</strain>
    </source>
</reference>
<keyword evidence="1" id="KW-1133">Transmembrane helix</keyword>
<proteinExistence type="predicted"/>
<feature type="transmembrane region" description="Helical" evidence="1">
    <location>
        <begin position="223"/>
        <end position="240"/>
    </location>
</feature>
<organism evidence="2 3">
    <name type="scientific">Alkalisalibacterium limincola</name>
    <dbReference type="NCBI Taxonomy" id="2699169"/>
    <lineage>
        <taxon>Bacteria</taxon>
        <taxon>Pseudomonadati</taxon>
        <taxon>Pseudomonadota</taxon>
        <taxon>Gammaproteobacteria</taxon>
        <taxon>Lysobacterales</taxon>
        <taxon>Lysobacteraceae</taxon>
        <taxon>Alkalisalibacterium</taxon>
    </lineage>
</organism>
<evidence type="ECO:0000313" key="3">
    <source>
        <dbReference type="Proteomes" id="UP000321248"/>
    </source>
</evidence>
<name>A0A5C8KIQ1_9GAMM</name>